<dbReference type="EMBL" id="METM01000025">
    <property type="protein sequence ID" value="OGB89446.1"/>
    <property type="molecule type" value="Genomic_DNA"/>
</dbReference>
<protein>
    <recommendedName>
        <fullName evidence="8">ZIP family metal transporter</fullName>
    </recommendedName>
</protein>
<feature type="transmembrane region" description="Helical" evidence="5">
    <location>
        <begin position="161"/>
        <end position="184"/>
    </location>
</feature>
<keyword evidence="3 5" id="KW-1133">Transmembrane helix</keyword>
<proteinExistence type="predicted"/>
<dbReference type="GO" id="GO:0046873">
    <property type="term" value="F:metal ion transmembrane transporter activity"/>
    <property type="evidence" value="ECO:0007669"/>
    <property type="project" value="InterPro"/>
</dbReference>
<feature type="transmembrane region" description="Helical" evidence="5">
    <location>
        <begin position="67"/>
        <end position="86"/>
    </location>
</feature>
<organism evidence="6 7">
    <name type="scientific">candidate division WOR-1 bacterium RIFCSPHIGHO2_01_FULL_53_15</name>
    <dbReference type="NCBI Taxonomy" id="1802564"/>
    <lineage>
        <taxon>Bacteria</taxon>
        <taxon>Bacillati</taxon>
        <taxon>Saganbacteria</taxon>
    </lineage>
</organism>
<dbReference type="GO" id="GO:0016020">
    <property type="term" value="C:membrane"/>
    <property type="evidence" value="ECO:0007669"/>
    <property type="project" value="UniProtKB-SubCell"/>
</dbReference>
<keyword evidence="2 5" id="KW-0812">Transmembrane</keyword>
<dbReference type="AlphaFoldDB" id="A0A1F4Q0Q7"/>
<dbReference type="PANTHER" id="PTHR16950">
    <property type="entry name" value="ZINC TRANSPORTER SLC39A7 HISTIDINE-RICH MEMBRANE PROTEIN KE4"/>
    <property type="match status" value="1"/>
</dbReference>
<name>A0A1F4Q0Q7_UNCSA</name>
<accession>A0A1F4Q0Q7</accession>
<sequence>MTLTWIIISTLIISLISLVGVFALALKDETLRRTLLLLVGFSAGALVGDAFLHLLPAALEKLKPGDAFLFALAGFTFFLFLERMLYWHHCHKDVACDIHAFTYLNIVGDGLHNFIDGMLIAASFIVSVPLGIATGIAVASHEIPQEMGDFGILVYGGFSKLRALFFNLLSALMAVLGGVVGFYLSGAVAGLAQALLPIAAGGFLYIAASDLVPELHKEKNNYKANLAFSLFILGILFMWGLTFLEH</sequence>
<dbReference type="PANTHER" id="PTHR16950:SF16">
    <property type="entry name" value="ZINC TRANSPORTER ZIP13"/>
    <property type="match status" value="1"/>
</dbReference>
<dbReference type="Proteomes" id="UP000178724">
    <property type="component" value="Unassembled WGS sequence"/>
</dbReference>
<evidence type="ECO:0000256" key="1">
    <source>
        <dbReference type="ARBA" id="ARBA00004141"/>
    </source>
</evidence>
<dbReference type="Pfam" id="PF02535">
    <property type="entry name" value="Zip"/>
    <property type="match status" value="2"/>
</dbReference>
<reference evidence="6 7" key="1">
    <citation type="journal article" date="2016" name="Nat. Commun.">
        <title>Thousands of microbial genomes shed light on interconnected biogeochemical processes in an aquifer system.</title>
        <authorList>
            <person name="Anantharaman K."/>
            <person name="Brown C.T."/>
            <person name="Hug L.A."/>
            <person name="Sharon I."/>
            <person name="Castelle C.J."/>
            <person name="Probst A.J."/>
            <person name="Thomas B.C."/>
            <person name="Singh A."/>
            <person name="Wilkins M.J."/>
            <person name="Karaoz U."/>
            <person name="Brodie E.L."/>
            <person name="Williams K.H."/>
            <person name="Hubbard S.S."/>
            <person name="Banfield J.F."/>
        </authorList>
    </citation>
    <scope>NUCLEOTIDE SEQUENCE [LARGE SCALE GENOMIC DNA]</scope>
</reference>
<feature type="transmembrane region" description="Helical" evidence="5">
    <location>
        <begin position="121"/>
        <end position="140"/>
    </location>
</feature>
<evidence type="ECO:0008006" key="8">
    <source>
        <dbReference type="Google" id="ProtNLM"/>
    </source>
</evidence>
<evidence type="ECO:0000256" key="3">
    <source>
        <dbReference type="ARBA" id="ARBA00022989"/>
    </source>
</evidence>
<evidence type="ECO:0000256" key="4">
    <source>
        <dbReference type="ARBA" id="ARBA00023136"/>
    </source>
</evidence>
<comment type="caution">
    <text evidence="6">The sequence shown here is derived from an EMBL/GenBank/DDBJ whole genome shotgun (WGS) entry which is preliminary data.</text>
</comment>
<evidence type="ECO:0000256" key="5">
    <source>
        <dbReference type="SAM" id="Phobius"/>
    </source>
</evidence>
<evidence type="ECO:0000313" key="6">
    <source>
        <dbReference type="EMBL" id="OGB89446.1"/>
    </source>
</evidence>
<evidence type="ECO:0000313" key="7">
    <source>
        <dbReference type="Proteomes" id="UP000178724"/>
    </source>
</evidence>
<keyword evidence="4 5" id="KW-0472">Membrane</keyword>
<feature type="transmembrane region" description="Helical" evidence="5">
    <location>
        <begin position="190"/>
        <end position="212"/>
    </location>
</feature>
<comment type="subcellular location">
    <subcellularLocation>
        <location evidence="1">Membrane</location>
        <topology evidence="1">Multi-pass membrane protein</topology>
    </subcellularLocation>
</comment>
<evidence type="ECO:0000256" key="2">
    <source>
        <dbReference type="ARBA" id="ARBA00022692"/>
    </source>
</evidence>
<gene>
    <name evidence="6" type="ORF">A2625_00490</name>
</gene>
<feature type="transmembrane region" description="Helical" evidence="5">
    <location>
        <begin position="224"/>
        <end position="244"/>
    </location>
</feature>
<feature type="transmembrane region" description="Helical" evidence="5">
    <location>
        <begin position="35"/>
        <end position="55"/>
    </location>
</feature>
<feature type="transmembrane region" description="Helical" evidence="5">
    <location>
        <begin position="6"/>
        <end position="26"/>
    </location>
</feature>
<dbReference type="InterPro" id="IPR003689">
    <property type="entry name" value="ZIP"/>
</dbReference>